<evidence type="ECO:0000313" key="2">
    <source>
        <dbReference type="EMBL" id="MBB5030673.1"/>
    </source>
</evidence>
<dbReference type="AlphaFoldDB" id="A0A7W7Y6U1"/>
<feature type="chain" id="PRO_5030826863" description="Peptidase C-terminal archaeal/bacterial domain-containing protein" evidence="1">
    <location>
        <begin position="22"/>
        <end position="484"/>
    </location>
</feature>
<name>A0A7W7Y6U1_9BACT</name>
<reference evidence="2 3" key="1">
    <citation type="submission" date="2020-08" db="EMBL/GenBank/DDBJ databases">
        <title>Genomic Encyclopedia of Type Strains, Phase IV (KMG-IV): sequencing the most valuable type-strain genomes for metagenomic binning, comparative biology and taxonomic classification.</title>
        <authorList>
            <person name="Goeker M."/>
        </authorList>
    </citation>
    <scope>NUCLEOTIDE SEQUENCE [LARGE SCALE GENOMIC DNA]</scope>
    <source>
        <strain evidence="2 3">DSM 12252</strain>
    </source>
</reference>
<proteinExistence type="predicted"/>
<accession>A0A7W7Y6U1</accession>
<protein>
    <recommendedName>
        <fullName evidence="4">Peptidase C-terminal archaeal/bacterial domain-containing protein</fullName>
    </recommendedName>
</protein>
<comment type="caution">
    <text evidence="2">The sequence shown here is derived from an EMBL/GenBank/DDBJ whole genome shotgun (WGS) entry which is preliminary data.</text>
</comment>
<organism evidence="2 3">
    <name type="scientific">Prosthecobacter vanneervenii</name>
    <dbReference type="NCBI Taxonomy" id="48466"/>
    <lineage>
        <taxon>Bacteria</taxon>
        <taxon>Pseudomonadati</taxon>
        <taxon>Verrucomicrobiota</taxon>
        <taxon>Verrucomicrobiia</taxon>
        <taxon>Verrucomicrobiales</taxon>
        <taxon>Verrucomicrobiaceae</taxon>
        <taxon>Prosthecobacter</taxon>
    </lineage>
</organism>
<feature type="signal peptide" evidence="1">
    <location>
        <begin position="1"/>
        <end position="21"/>
    </location>
</feature>
<gene>
    <name evidence="2" type="ORF">HNQ65_000227</name>
</gene>
<evidence type="ECO:0000256" key="1">
    <source>
        <dbReference type="SAM" id="SignalP"/>
    </source>
</evidence>
<dbReference type="Proteomes" id="UP000590740">
    <property type="component" value="Unassembled WGS sequence"/>
</dbReference>
<dbReference type="Gene3D" id="2.60.120.380">
    <property type="match status" value="2"/>
</dbReference>
<evidence type="ECO:0000313" key="3">
    <source>
        <dbReference type="Proteomes" id="UP000590740"/>
    </source>
</evidence>
<evidence type="ECO:0008006" key="4">
    <source>
        <dbReference type="Google" id="ProtNLM"/>
    </source>
</evidence>
<keyword evidence="3" id="KW-1185">Reference proteome</keyword>
<dbReference type="EMBL" id="JACHIG010000001">
    <property type="protein sequence ID" value="MBB5030673.1"/>
    <property type="molecule type" value="Genomic_DNA"/>
</dbReference>
<sequence length="484" mass="51948">MRLTAWLCTLVHSALVIPALAAPPAFDSLFPAGGQIGTKVEAKAVGKGLEKEGFLAWSSSPQVVVLGGDKPMKFFLNIAKEAVPGPCLIRLYNESDASPPRIVEVGKFEELTEKEPNDTLADASASPAKMNVTFNGVLEKAGDVDTYAIQAKQGKSIRLELHGYALGSPMDPAMRLLNEKGVEIAAGHDTHNLDPRIEYTPAADVTLYIQLFSFAHPPAADVSFKGSANHVYRLTVTDEPKPAVAVNEPKTLTLPATVNGCISKNGEEDAYTFTAKKGDDLQLRVRAQSQHNSELDAALRIEDSKGKVLQQADDSEKEVLDPALRWKVPSDGEYKLIVTDRFHHGSAEHGYELTVAAFKPSLTATLDTHAYRLEAGKSVEVKLNVKTSGTYSGKIKAQAVNLPAGFTSESVDVPAKGGDVKLTLKATPEAAASQAPFAVEITTSAPDAVETVKATYTIPFTEPRGDLLIMTDDHPWLTLVAKKP</sequence>
<dbReference type="RefSeq" id="WP_184337538.1">
    <property type="nucleotide sequence ID" value="NZ_JACHIG010000001.1"/>
</dbReference>
<keyword evidence="1" id="KW-0732">Signal</keyword>